<dbReference type="Pfam" id="PF13567">
    <property type="entry name" value="DUF4131"/>
    <property type="match status" value="1"/>
</dbReference>
<evidence type="ECO:0000256" key="1">
    <source>
        <dbReference type="ARBA" id="ARBA00004651"/>
    </source>
</evidence>
<name>A0A380SWA1_9PSED</name>
<keyword evidence="3 6" id="KW-0812">Transmembrane</keyword>
<reference evidence="9" key="1">
    <citation type="submission" date="2018-07" db="EMBL/GenBank/DDBJ databases">
        <authorList>
            <person name="Blom J."/>
        </authorList>
    </citation>
    <scope>NUCLEOTIDE SEQUENCE [LARGE SCALE GENOMIC DNA]</scope>
    <source>
        <strain evidence="9">CCOS 864</strain>
    </source>
</reference>
<feature type="transmembrane region" description="Helical" evidence="6">
    <location>
        <begin position="42"/>
        <end position="63"/>
    </location>
</feature>
<dbReference type="AlphaFoldDB" id="A0A380SWA1"/>
<dbReference type="EMBL" id="UIDD01000005">
    <property type="protein sequence ID" value="SUQ62247.1"/>
    <property type="molecule type" value="Genomic_DNA"/>
</dbReference>
<feature type="transmembrane region" description="Helical" evidence="6">
    <location>
        <begin position="359"/>
        <end position="378"/>
    </location>
</feature>
<dbReference type="PANTHER" id="PTHR30619:SF1">
    <property type="entry name" value="RECOMBINATION PROTEIN 2"/>
    <property type="match status" value="1"/>
</dbReference>
<sequence>MRTGMLALALGLISLGFLPVLPSVWTLVLLTFIGLSSLPSRLWPIGLFLLGLSWACVSAQSALDERLAPQLDGRTLWIEGRVTGLPEQGARSVRFELSDAESRRGQLPPRLQLSWFGGPAVNSGEYWRLAVSLKRPSGLLNPHGPDQEASLLARRIGATGSVKAGERLLPATAAWRDGLRQRLLAVDAQGREATLVALILGDGGGLARQDWQVLQATGTVHLLVISGQHVGLLAGLVYALIAGLARLGWWPQRLPWLPWACALAFAAALAYGLLAGFQVPVQRACMMLAMVLLWRLRFRHLGVGLPLLLALNAVLLWEPLASLQPGFWLSFMAVAILIFTFSGRLGAWNPWLAWSRAQWLIAIGLLPVLLAQGLPVSLTAPLINLLAVPWISLAVLPLALLGTLLLPVPYLGEGLLWLAGGVLDGLFRLLAEVALWRPAWLPQPLPFWAWLLVCLGAFLLLLPRGLPMRVLGWPLLLLVVFAPRERVPVGQVEVWQLDVGQGLAFVLRTRHHAMLYDAGPAMGDFDLGERVVLPSLRKLGVRKLDLMLLSHADADHAGGARAVQRGLPVLRVLGGEAAALPEVLKAQPCSSGEHWQWDGVGFSLWQWHEAGDSNQDSCVLLVEAQGEKLLLTGDLDARGERAWARDWQAGRIDWLQSPHHGSRSSSSEALLKATAPRGVLISRGRYNAFGHPHPEVMARYRTHGIQAYDNVEHGALRLQLGAFGEPQGLRAQRRFWREPR</sequence>
<feature type="transmembrane region" description="Helical" evidence="6">
    <location>
        <begin position="327"/>
        <end position="347"/>
    </location>
</feature>
<accession>A0A380SWA1</accession>
<protein>
    <submittedName>
        <fullName evidence="8">Competence protein ComA</fullName>
    </submittedName>
</protein>
<dbReference type="InterPro" id="IPR036866">
    <property type="entry name" value="RibonucZ/Hydroxyglut_hydro"/>
</dbReference>
<feature type="transmembrane region" description="Helical" evidence="6">
    <location>
        <begin position="390"/>
        <end position="408"/>
    </location>
</feature>
<feature type="transmembrane region" description="Helical" evidence="6">
    <location>
        <begin position="447"/>
        <end position="466"/>
    </location>
</feature>
<dbReference type="GO" id="GO:0030420">
    <property type="term" value="P:establishment of competence for transformation"/>
    <property type="evidence" value="ECO:0007669"/>
    <property type="project" value="InterPro"/>
</dbReference>
<evidence type="ECO:0000259" key="7">
    <source>
        <dbReference type="SMART" id="SM00849"/>
    </source>
</evidence>
<dbReference type="InterPro" id="IPR035681">
    <property type="entry name" value="ComA-like_MBL"/>
</dbReference>
<dbReference type="Pfam" id="PF00753">
    <property type="entry name" value="Lactamase_B"/>
    <property type="match status" value="1"/>
</dbReference>
<keyword evidence="9" id="KW-1185">Reference proteome</keyword>
<evidence type="ECO:0000256" key="5">
    <source>
        <dbReference type="ARBA" id="ARBA00023136"/>
    </source>
</evidence>
<feature type="domain" description="Metallo-beta-lactamase" evidence="7">
    <location>
        <begin position="501"/>
        <end position="685"/>
    </location>
</feature>
<dbReference type="CDD" id="cd07731">
    <property type="entry name" value="ComA-like_MBL-fold"/>
    <property type="match status" value="1"/>
</dbReference>
<feature type="transmembrane region" description="Helical" evidence="6">
    <location>
        <begin position="298"/>
        <end position="315"/>
    </location>
</feature>
<feature type="transmembrane region" description="Helical" evidence="6">
    <location>
        <begin position="256"/>
        <end position="277"/>
    </location>
</feature>
<dbReference type="Gene3D" id="3.60.15.10">
    <property type="entry name" value="Ribonuclease Z/Hydroxyacylglutathione hydrolase-like"/>
    <property type="match status" value="1"/>
</dbReference>
<dbReference type="GO" id="GO:0005886">
    <property type="term" value="C:plasma membrane"/>
    <property type="evidence" value="ECO:0007669"/>
    <property type="project" value="UniProtKB-SubCell"/>
</dbReference>
<proteinExistence type="predicted"/>
<evidence type="ECO:0000313" key="9">
    <source>
        <dbReference type="Proteomes" id="UP000255177"/>
    </source>
</evidence>
<dbReference type="InterPro" id="IPR004477">
    <property type="entry name" value="ComEC_N"/>
</dbReference>
<dbReference type="NCBIfam" id="TIGR00360">
    <property type="entry name" value="ComEC_N-term"/>
    <property type="match status" value="1"/>
</dbReference>
<keyword evidence="5 6" id="KW-0472">Membrane</keyword>
<dbReference type="PANTHER" id="PTHR30619">
    <property type="entry name" value="DNA INTERNALIZATION/COMPETENCE PROTEIN COMEC/REC2"/>
    <property type="match status" value="1"/>
</dbReference>
<feature type="transmembrane region" description="Helical" evidence="6">
    <location>
        <begin position="415"/>
        <end position="435"/>
    </location>
</feature>
<evidence type="ECO:0000313" key="8">
    <source>
        <dbReference type="EMBL" id="SUQ62247.1"/>
    </source>
</evidence>
<dbReference type="Proteomes" id="UP000255177">
    <property type="component" value="Unassembled WGS sequence"/>
</dbReference>
<evidence type="ECO:0000256" key="4">
    <source>
        <dbReference type="ARBA" id="ARBA00022989"/>
    </source>
</evidence>
<keyword evidence="2" id="KW-1003">Cell membrane</keyword>
<dbReference type="InterPro" id="IPR052159">
    <property type="entry name" value="Competence_DNA_uptake"/>
</dbReference>
<feature type="transmembrane region" description="Helical" evidence="6">
    <location>
        <begin position="230"/>
        <end position="250"/>
    </location>
</feature>
<evidence type="ECO:0000256" key="3">
    <source>
        <dbReference type="ARBA" id="ARBA00022692"/>
    </source>
</evidence>
<gene>
    <name evidence="8" type="primary">comA</name>
    <name evidence="8" type="ORF">CCOS864_01681</name>
</gene>
<dbReference type="InterPro" id="IPR001279">
    <property type="entry name" value="Metallo-B-lactamas"/>
</dbReference>
<comment type="subcellular location">
    <subcellularLocation>
        <location evidence="1">Cell membrane</location>
        <topology evidence="1">Multi-pass membrane protein</topology>
    </subcellularLocation>
</comment>
<dbReference type="InterPro" id="IPR025405">
    <property type="entry name" value="DUF4131"/>
</dbReference>
<dbReference type="InterPro" id="IPR004797">
    <property type="entry name" value="Competence_ComEC/Rec2"/>
</dbReference>
<evidence type="ECO:0000256" key="6">
    <source>
        <dbReference type="SAM" id="Phobius"/>
    </source>
</evidence>
<keyword evidence="4 6" id="KW-1133">Transmembrane helix</keyword>
<dbReference type="Pfam" id="PF03772">
    <property type="entry name" value="Competence"/>
    <property type="match status" value="1"/>
</dbReference>
<dbReference type="NCBIfam" id="TIGR00361">
    <property type="entry name" value="ComEC_Rec2"/>
    <property type="match status" value="1"/>
</dbReference>
<evidence type="ECO:0000256" key="2">
    <source>
        <dbReference type="ARBA" id="ARBA00022475"/>
    </source>
</evidence>
<organism evidence="8 9">
    <name type="scientific">Pseudomonas wadenswilerensis</name>
    <dbReference type="NCBI Taxonomy" id="1785161"/>
    <lineage>
        <taxon>Bacteria</taxon>
        <taxon>Pseudomonadati</taxon>
        <taxon>Pseudomonadota</taxon>
        <taxon>Gammaproteobacteria</taxon>
        <taxon>Pseudomonadales</taxon>
        <taxon>Pseudomonadaceae</taxon>
        <taxon>Pseudomonas</taxon>
    </lineage>
</organism>
<dbReference type="SUPFAM" id="SSF56281">
    <property type="entry name" value="Metallo-hydrolase/oxidoreductase"/>
    <property type="match status" value="1"/>
</dbReference>
<dbReference type="RefSeq" id="WP_115085912.1">
    <property type="nucleotide sequence ID" value="NZ_CBCSFG010000016.1"/>
</dbReference>
<dbReference type="SMART" id="SM00849">
    <property type="entry name" value="Lactamase_B"/>
    <property type="match status" value="1"/>
</dbReference>